<dbReference type="InterPro" id="IPR038135">
    <property type="entry name" value="Methylthiotransferase_N_sf"/>
</dbReference>
<feature type="binding site" evidence="8">
    <location>
        <position position="75"/>
    </location>
    <ligand>
        <name>[4Fe-4S] cluster</name>
        <dbReference type="ChEBI" id="CHEBI:49883"/>
        <label>1</label>
    </ligand>
</feature>
<comment type="caution">
    <text evidence="12">The sequence shown here is derived from an EMBL/GenBank/DDBJ whole genome shotgun (WGS) entry which is preliminary data.</text>
</comment>
<keyword evidence="7 8" id="KW-0411">Iron-sulfur</keyword>
<dbReference type="SFLD" id="SFLDG01082">
    <property type="entry name" value="B12-binding_domain_containing"/>
    <property type="match status" value="1"/>
</dbReference>
<dbReference type="InterPro" id="IPR007197">
    <property type="entry name" value="rSAM"/>
</dbReference>
<dbReference type="PANTHER" id="PTHR43837:SF1">
    <property type="entry name" value="RIBOSOMAL PROTEIN US12 METHYLTHIOTRANSFERASE RIMO"/>
    <property type="match status" value="1"/>
</dbReference>
<feature type="binding site" evidence="8">
    <location>
        <position position="150"/>
    </location>
    <ligand>
        <name>[4Fe-4S] cluster</name>
        <dbReference type="ChEBI" id="CHEBI:49883"/>
        <label>2</label>
        <note>4Fe-4S-S-AdoMet</note>
    </ligand>
</feature>
<name>A0A235BPL9_UNCW3</name>
<dbReference type="SUPFAM" id="SSF102114">
    <property type="entry name" value="Radical SAM enzymes"/>
    <property type="match status" value="1"/>
</dbReference>
<dbReference type="PROSITE" id="PS51918">
    <property type="entry name" value="RADICAL_SAM"/>
    <property type="match status" value="1"/>
</dbReference>
<dbReference type="NCBIfam" id="TIGR00089">
    <property type="entry name" value="MiaB/RimO family radical SAM methylthiotransferase"/>
    <property type="match status" value="1"/>
</dbReference>
<keyword evidence="5 8" id="KW-0479">Metal-binding</keyword>
<evidence type="ECO:0000256" key="8">
    <source>
        <dbReference type="HAMAP-Rule" id="MF_01865"/>
    </source>
</evidence>
<feature type="domain" description="TRAM" evidence="9">
    <location>
        <begin position="364"/>
        <end position="424"/>
    </location>
</feature>
<keyword evidence="4 8" id="KW-0949">S-adenosyl-L-methionine</keyword>
<evidence type="ECO:0000256" key="1">
    <source>
        <dbReference type="ARBA" id="ARBA00022485"/>
    </source>
</evidence>
<proteinExistence type="inferred from homology"/>
<dbReference type="Gene3D" id="3.80.30.20">
    <property type="entry name" value="tm_1862 like domain"/>
    <property type="match status" value="1"/>
</dbReference>
<dbReference type="GO" id="GO:0051539">
    <property type="term" value="F:4 iron, 4 sulfur cluster binding"/>
    <property type="evidence" value="ECO:0007669"/>
    <property type="project" value="UniProtKB-UniRule"/>
</dbReference>
<dbReference type="Pfam" id="PF00919">
    <property type="entry name" value="UPF0004"/>
    <property type="match status" value="1"/>
</dbReference>
<keyword evidence="6 8" id="KW-0408">Iron</keyword>
<feature type="domain" description="MTTase N-terminal" evidence="10">
    <location>
        <begin position="1"/>
        <end position="108"/>
    </location>
</feature>
<keyword evidence="12" id="KW-0689">Ribosomal protein</keyword>
<dbReference type="PROSITE" id="PS01278">
    <property type="entry name" value="MTTASE_RADICAL"/>
    <property type="match status" value="1"/>
</dbReference>
<feature type="binding site" evidence="8">
    <location>
        <position position="143"/>
    </location>
    <ligand>
        <name>[4Fe-4S] cluster</name>
        <dbReference type="ChEBI" id="CHEBI:49883"/>
        <label>2</label>
        <note>4Fe-4S-S-AdoMet</note>
    </ligand>
</feature>
<dbReference type="GO" id="GO:0006400">
    <property type="term" value="P:tRNA modification"/>
    <property type="evidence" value="ECO:0007669"/>
    <property type="project" value="InterPro"/>
</dbReference>
<comment type="subcellular location">
    <subcellularLocation>
        <location evidence="8">Cytoplasm</location>
    </subcellularLocation>
</comment>
<dbReference type="PROSITE" id="PS50926">
    <property type="entry name" value="TRAM"/>
    <property type="match status" value="1"/>
</dbReference>
<dbReference type="NCBIfam" id="TIGR01125">
    <property type="entry name" value="30S ribosomal protein S12 methylthiotransferase RimO"/>
    <property type="match status" value="1"/>
</dbReference>
<evidence type="ECO:0000259" key="11">
    <source>
        <dbReference type="PROSITE" id="PS51918"/>
    </source>
</evidence>
<comment type="function">
    <text evidence="8">Catalyzes the methylthiolation of an aspartic acid residue of ribosomal protein uS12.</text>
</comment>
<sequence>MNVNIKTLGCPKNLVDSEVIAGHILNGENSLTEDPSEADVVILNTCAFIRDAVRESEEEISHLSNVRGRFIVTGCLPQRFKRVFRGCDFAVGLGEYNFWKELGRGNLPESHLLVSSNNYIPDDRNRVLLTPSHYAYLRLAEGCSNRCSYCTIPYIRGPYRSKRMEDVVTEAKHLGNTGVRELVLIAQDTTNYGIDIYGEYKLPEILQRLSVIDGIDWIRLLYAHPAHFTDSLIDVIGRNEKIVKYVDLPIQHISNSILNSMRRKVTRERIEELIRRLRGIPGMHIRSEVMVGYPGEGEKEFEELIDFLLAASFDSLGLFKFSPEKEAPIYRSGISFDLLSTGEIEERYDILVELARQLSYERNLSLVGKTLRIIVDRPGEGRTQGHSPDIDGVVFFEGDARTGEFANIRITEAEDFDLCGVLTNRSSMRVPVPRNQSSS</sequence>
<dbReference type="InterPro" id="IPR013848">
    <property type="entry name" value="Methylthiotransferase_N"/>
</dbReference>
<dbReference type="Gene3D" id="2.40.50.140">
    <property type="entry name" value="Nucleic acid-binding proteins"/>
    <property type="match status" value="1"/>
</dbReference>
<evidence type="ECO:0000256" key="2">
    <source>
        <dbReference type="ARBA" id="ARBA00022490"/>
    </source>
</evidence>
<keyword evidence="3 8" id="KW-0808">Transferase</keyword>
<evidence type="ECO:0000256" key="7">
    <source>
        <dbReference type="ARBA" id="ARBA00023014"/>
    </source>
</evidence>
<evidence type="ECO:0000256" key="5">
    <source>
        <dbReference type="ARBA" id="ARBA00022723"/>
    </source>
</evidence>
<comment type="catalytic activity">
    <reaction evidence="8">
        <text>L-aspartate(89)-[ribosomal protein uS12]-hydrogen + (sulfur carrier)-SH + AH2 + 2 S-adenosyl-L-methionine = 3-methylsulfanyl-L-aspartate(89)-[ribosomal protein uS12]-hydrogen + (sulfur carrier)-H + 5'-deoxyadenosine + L-methionine + A + S-adenosyl-L-homocysteine + 2 H(+)</text>
        <dbReference type="Rhea" id="RHEA:37087"/>
        <dbReference type="Rhea" id="RHEA-COMP:10460"/>
        <dbReference type="Rhea" id="RHEA-COMP:10461"/>
        <dbReference type="Rhea" id="RHEA-COMP:14737"/>
        <dbReference type="Rhea" id="RHEA-COMP:14739"/>
        <dbReference type="ChEBI" id="CHEBI:13193"/>
        <dbReference type="ChEBI" id="CHEBI:15378"/>
        <dbReference type="ChEBI" id="CHEBI:17319"/>
        <dbReference type="ChEBI" id="CHEBI:17499"/>
        <dbReference type="ChEBI" id="CHEBI:29917"/>
        <dbReference type="ChEBI" id="CHEBI:29961"/>
        <dbReference type="ChEBI" id="CHEBI:57844"/>
        <dbReference type="ChEBI" id="CHEBI:57856"/>
        <dbReference type="ChEBI" id="CHEBI:59789"/>
        <dbReference type="ChEBI" id="CHEBI:64428"/>
        <dbReference type="ChEBI" id="CHEBI:73599"/>
        <dbReference type="EC" id="2.8.4.4"/>
    </reaction>
</comment>
<dbReference type="SFLD" id="SFLDG01061">
    <property type="entry name" value="methylthiotransferase"/>
    <property type="match status" value="1"/>
</dbReference>
<keyword evidence="1 8" id="KW-0004">4Fe-4S</keyword>
<dbReference type="Proteomes" id="UP000215215">
    <property type="component" value="Unassembled WGS sequence"/>
</dbReference>
<dbReference type="InterPro" id="IPR002792">
    <property type="entry name" value="TRAM_dom"/>
</dbReference>
<evidence type="ECO:0000256" key="3">
    <source>
        <dbReference type="ARBA" id="ARBA00022679"/>
    </source>
</evidence>
<dbReference type="EC" id="2.8.4.4" evidence="8"/>
<dbReference type="AlphaFoldDB" id="A0A235BPL9"/>
<dbReference type="GO" id="GO:0046872">
    <property type="term" value="F:metal ion binding"/>
    <property type="evidence" value="ECO:0007669"/>
    <property type="project" value="UniProtKB-KW"/>
</dbReference>
<keyword evidence="12" id="KW-0687">Ribonucleoprotein</keyword>
<feature type="binding site" evidence="8">
    <location>
        <position position="147"/>
    </location>
    <ligand>
        <name>[4Fe-4S] cluster</name>
        <dbReference type="ChEBI" id="CHEBI:49883"/>
        <label>2</label>
        <note>4Fe-4S-S-AdoMet</note>
    </ligand>
</feature>
<evidence type="ECO:0000259" key="10">
    <source>
        <dbReference type="PROSITE" id="PS51449"/>
    </source>
</evidence>
<dbReference type="GO" id="GO:0103039">
    <property type="term" value="F:protein methylthiotransferase activity"/>
    <property type="evidence" value="ECO:0007669"/>
    <property type="project" value="UniProtKB-EC"/>
</dbReference>
<dbReference type="InterPro" id="IPR058240">
    <property type="entry name" value="rSAM_sf"/>
</dbReference>
<dbReference type="InterPro" id="IPR005839">
    <property type="entry name" value="Methylthiotransferase"/>
</dbReference>
<feature type="binding site" evidence="8">
    <location>
        <position position="10"/>
    </location>
    <ligand>
        <name>[4Fe-4S] cluster</name>
        <dbReference type="ChEBI" id="CHEBI:49883"/>
        <label>1</label>
    </ligand>
</feature>
<accession>A0A235BPL9</accession>
<evidence type="ECO:0000313" key="12">
    <source>
        <dbReference type="EMBL" id="OYD13677.1"/>
    </source>
</evidence>
<dbReference type="FunFam" id="3.80.30.20:FF:000001">
    <property type="entry name" value="tRNA-2-methylthio-N(6)-dimethylallyladenosine synthase 2"/>
    <property type="match status" value="1"/>
</dbReference>
<dbReference type="Pfam" id="PF04055">
    <property type="entry name" value="Radical_SAM"/>
    <property type="match status" value="1"/>
</dbReference>
<dbReference type="SFLD" id="SFLDS00029">
    <property type="entry name" value="Radical_SAM"/>
    <property type="match status" value="1"/>
</dbReference>
<evidence type="ECO:0000256" key="4">
    <source>
        <dbReference type="ARBA" id="ARBA00022691"/>
    </source>
</evidence>
<dbReference type="SMART" id="SM00729">
    <property type="entry name" value="Elp3"/>
    <property type="match status" value="1"/>
</dbReference>
<comment type="similarity">
    <text evidence="8">Belongs to the methylthiotransferase family. RimO subfamily.</text>
</comment>
<keyword evidence="2 8" id="KW-0963">Cytoplasm</keyword>
<dbReference type="CDD" id="cd01335">
    <property type="entry name" value="Radical_SAM"/>
    <property type="match status" value="1"/>
</dbReference>
<dbReference type="EMBL" id="NOZQ01000226">
    <property type="protein sequence ID" value="OYD13677.1"/>
    <property type="molecule type" value="Genomic_DNA"/>
</dbReference>
<dbReference type="GO" id="GO:0005840">
    <property type="term" value="C:ribosome"/>
    <property type="evidence" value="ECO:0007669"/>
    <property type="project" value="UniProtKB-KW"/>
</dbReference>
<comment type="cofactor">
    <cofactor evidence="8">
        <name>[4Fe-4S] cluster</name>
        <dbReference type="ChEBI" id="CHEBI:49883"/>
    </cofactor>
    <text evidence="8">Binds 2 [4Fe-4S] clusters. One cluster is coordinated with 3 cysteines and an exchangeable S-adenosyl-L-methionine.</text>
</comment>
<dbReference type="PANTHER" id="PTHR43837">
    <property type="entry name" value="RIBOSOMAL PROTEIN S12 METHYLTHIOTRANSFERASE RIMO"/>
    <property type="match status" value="1"/>
</dbReference>
<feature type="domain" description="Radical SAM core" evidence="11">
    <location>
        <begin position="129"/>
        <end position="361"/>
    </location>
</feature>
<dbReference type="Gene3D" id="3.40.50.12160">
    <property type="entry name" value="Methylthiotransferase, N-terminal domain"/>
    <property type="match status" value="1"/>
</dbReference>
<organism evidence="12 13">
    <name type="scientific">candidate division WOR-3 bacterium JGI_Cruoil_03_44_89</name>
    <dbReference type="NCBI Taxonomy" id="1973748"/>
    <lineage>
        <taxon>Bacteria</taxon>
        <taxon>Bacteria division WOR-3</taxon>
    </lineage>
</organism>
<protein>
    <recommendedName>
        <fullName evidence="8">Ribosomal protein uS12 methylthiotransferase RimO</fullName>
        <shortName evidence="8">uS12 MTTase</shortName>
        <shortName evidence="8">uS12 methylthiotransferase</shortName>
        <ecNumber evidence="8">2.8.4.4</ecNumber>
    </recommendedName>
    <alternativeName>
        <fullName evidence="8">Ribosomal protein uS12 (aspartate-C(3))-methylthiotransferase</fullName>
    </alternativeName>
    <alternativeName>
        <fullName evidence="8">Ribosome maturation factor RimO</fullName>
    </alternativeName>
</protein>
<reference evidence="12 13" key="1">
    <citation type="submission" date="2017-07" db="EMBL/GenBank/DDBJ databases">
        <title>Recovery of genomes from metagenomes via a dereplication, aggregation, and scoring strategy.</title>
        <authorList>
            <person name="Sieber C.M."/>
            <person name="Probst A.J."/>
            <person name="Sharrar A."/>
            <person name="Thomas B.C."/>
            <person name="Hess M."/>
            <person name="Tringe S.G."/>
            <person name="Banfield J.F."/>
        </authorList>
    </citation>
    <scope>NUCLEOTIDE SEQUENCE [LARGE SCALE GENOMIC DNA]</scope>
    <source>
        <strain evidence="12">JGI_Cruoil_03_44_89</strain>
    </source>
</reference>
<dbReference type="PROSITE" id="PS51449">
    <property type="entry name" value="MTTASE_N"/>
    <property type="match status" value="1"/>
</dbReference>
<dbReference type="GO" id="GO:0035599">
    <property type="term" value="F:aspartic acid methylthiotransferase activity"/>
    <property type="evidence" value="ECO:0007669"/>
    <property type="project" value="TreeGrafter"/>
</dbReference>
<evidence type="ECO:0000313" key="13">
    <source>
        <dbReference type="Proteomes" id="UP000215215"/>
    </source>
</evidence>
<dbReference type="InterPro" id="IPR006638">
    <property type="entry name" value="Elp3/MiaA/NifB-like_rSAM"/>
</dbReference>
<dbReference type="InterPro" id="IPR023404">
    <property type="entry name" value="rSAM_horseshoe"/>
</dbReference>
<feature type="binding site" evidence="8">
    <location>
        <position position="46"/>
    </location>
    <ligand>
        <name>[4Fe-4S] cluster</name>
        <dbReference type="ChEBI" id="CHEBI:49883"/>
        <label>1</label>
    </ligand>
</feature>
<evidence type="ECO:0000256" key="6">
    <source>
        <dbReference type="ARBA" id="ARBA00023004"/>
    </source>
</evidence>
<dbReference type="GO" id="GO:0005829">
    <property type="term" value="C:cytosol"/>
    <property type="evidence" value="ECO:0007669"/>
    <property type="project" value="TreeGrafter"/>
</dbReference>
<evidence type="ECO:0000259" key="9">
    <source>
        <dbReference type="PROSITE" id="PS50926"/>
    </source>
</evidence>
<dbReference type="Pfam" id="PF18693">
    <property type="entry name" value="TRAM_2"/>
    <property type="match status" value="1"/>
</dbReference>
<dbReference type="InterPro" id="IPR005840">
    <property type="entry name" value="Ribosomal_uS12_MeSTrfase_RimO"/>
</dbReference>
<dbReference type="InterPro" id="IPR012340">
    <property type="entry name" value="NA-bd_OB-fold"/>
</dbReference>
<dbReference type="HAMAP" id="MF_01865">
    <property type="entry name" value="MTTase_RimO"/>
    <property type="match status" value="1"/>
</dbReference>
<dbReference type="InterPro" id="IPR020612">
    <property type="entry name" value="Methylthiotransferase_CS"/>
</dbReference>
<gene>
    <name evidence="8 12" type="primary">rimO</name>
    <name evidence="12" type="ORF">CH333_10500</name>
</gene>